<keyword evidence="3" id="KW-1185">Reference proteome</keyword>
<dbReference type="InterPro" id="IPR018306">
    <property type="entry name" value="Phage_T5_Orf172_DNA-bd"/>
</dbReference>
<gene>
    <name evidence="2" type="ORF">SAMN05443550_105161</name>
</gene>
<dbReference type="EMBL" id="FNRA01000005">
    <property type="protein sequence ID" value="SEA77805.1"/>
    <property type="molecule type" value="Genomic_DNA"/>
</dbReference>
<name>A0A1H4DYB9_9SPHI</name>
<evidence type="ECO:0000313" key="3">
    <source>
        <dbReference type="Proteomes" id="UP000198850"/>
    </source>
</evidence>
<protein>
    <submittedName>
        <fullName evidence="2">T5orf172 domain-containing protein</fullName>
    </submittedName>
</protein>
<dbReference type="AlphaFoldDB" id="A0A1H4DYB9"/>
<sequence length="221" mass="25313">MIIKTPLTKEQKDFIKKHQISEEVLIDANGEGWSEDLKQKMLETEKVIAYNVSGCLDNSDYNFTNIDGIFVQGDTDRIPFALRTYKTGYIYIAGSKKNHLIKVGSSNEVKDRIKTLNIATTKSGNIDDWELIFQAKTETLGKVERMFQQKLSEYKSSSQYEKGKLQNGGELYRCSYNKAKDAMTAAEGEEQFEFTQINEKKHMISEYLFKNLRVKSDTVAV</sequence>
<dbReference type="OrthoDB" id="752354at2"/>
<organism evidence="2 3">
    <name type="scientific">Pedobacter hartonius</name>
    <dbReference type="NCBI Taxonomy" id="425514"/>
    <lineage>
        <taxon>Bacteria</taxon>
        <taxon>Pseudomonadati</taxon>
        <taxon>Bacteroidota</taxon>
        <taxon>Sphingobacteriia</taxon>
        <taxon>Sphingobacteriales</taxon>
        <taxon>Sphingobacteriaceae</taxon>
        <taxon>Pedobacter</taxon>
    </lineage>
</organism>
<reference evidence="2 3" key="1">
    <citation type="submission" date="2016-10" db="EMBL/GenBank/DDBJ databases">
        <authorList>
            <person name="de Groot N.N."/>
        </authorList>
    </citation>
    <scope>NUCLEOTIDE SEQUENCE [LARGE SCALE GENOMIC DNA]</scope>
    <source>
        <strain evidence="2 3">DSM 19033</strain>
    </source>
</reference>
<evidence type="ECO:0000259" key="1">
    <source>
        <dbReference type="Pfam" id="PF10544"/>
    </source>
</evidence>
<dbReference type="Pfam" id="PF10544">
    <property type="entry name" value="T5orf172"/>
    <property type="match status" value="1"/>
</dbReference>
<proteinExistence type="predicted"/>
<dbReference type="RefSeq" id="WP_090556664.1">
    <property type="nucleotide sequence ID" value="NZ_FNRA01000005.1"/>
</dbReference>
<accession>A0A1H4DYB9</accession>
<dbReference type="Proteomes" id="UP000198850">
    <property type="component" value="Unassembled WGS sequence"/>
</dbReference>
<feature type="domain" description="Bacteriophage T5 Orf172 DNA-binding" evidence="1">
    <location>
        <begin position="88"/>
        <end position="183"/>
    </location>
</feature>
<evidence type="ECO:0000313" key="2">
    <source>
        <dbReference type="EMBL" id="SEA77805.1"/>
    </source>
</evidence>